<dbReference type="InterPro" id="IPR045877">
    <property type="entry name" value="ZFP36-like"/>
</dbReference>
<dbReference type="GeneID" id="11494167"/>
<evidence type="ECO:0000256" key="2">
    <source>
        <dbReference type="ARBA" id="ARBA00022737"/>
    </source>
</evidence>
<dbReference type="InterPro" id="IPR036855">
    <property type="entry name" value="Znf_CCCH_sf"/>
</dbReference>
<feature type="region of interest" description="Disordered" evidence="6">
    <location>
        <begin position="249"/>
        <end position="271"/>
    </location>
</feature>
<dbReference type="Gene3D" id="4.10.1000.10">
    <property type="entry name" value="Zinc finger, CCCH-type"/>
    <property type="match status" value="2"/>
</dbReference>
<feature type="region of interest" description="Disordered" evidence="6">
    <location>
        <begin position="370"/>
        <end position="391"/>
    </location>
</feature>
<dbReference type="PROSITE" id="PS50103">
    <property type="entry name" value="ZF_C3H1"/>
    <property type="match status" value="2"/>
</dbReference>
<dbReference type="GO" id="GO:0000956">
    <property type="term" value="P:nuclear-transcribed mRNA catabolic process"/>
    <property type="evidence" value="ECO:0007669"/>
    <property type="project" value="EnsemblFungi"/>
</dbReference>
<reference evidence="8 9" key="1">
    <citation type="journal article" date="2011" name="Proc. Natl. Acad. Sci. U.S.A.">
        <title>Evolutionary erosion of yeast sex chromosomes by mating-type switching accidents.</title>
        <authorList>
            <person name="Gordon J.L."/>
            <person name="Armisen D."/>
            <person name="Proux-Wera E."/>
            <person name="Oheigeartaigh S.S."/>
            <person name="Byrne K.P."/>
            <person name="Wolfe K.H."/>
        </authorList>
    </citation>
    <scope>NUCLEOTIDE SEQUENCE [LARGE SCALE GENOMIC DNA]</scope>
    <source>
        <strain evidence="9">ATCC 10597 / BCRC 20456 / CBS 421 / NBRC 0211 / NRRL Y-12639</strain>
    </source>
</reference>
<keyword evidence="2" id="KW-0677">Repeat</keyword>
<evidence type="ECO:0000256" key="6">
    <source>
        <dbReference type="SAM" id="MobiDB-lite"/>
    </source>
</evidence>
<dbReference type="STRING" id="1071378.G0WGQ9"/>
<dbReference type="GO" id="GO:0006879">
    <property type="term" value="P:intracellular iron ion homeostasis"/>
    <property type="evidence" value="ECO:0007669"/>
    <property type="project" value="EnsemblFungi"/>
</dbReference>
<dbReference type="FunFam" id="4.10.1000.10:FF:000001">
    <property type="entry name" value="zinc finger CCCH domain-containing protein 15-like"/>
    <property type="match status" value="1"/>
</dbReference>
<dbReference type="PANTHER" id="PTHR12547">
    <property type="entry name" value="CCCH ZINC FINGER/TIS11-RELATED"/>
    <property type="match status" value="1"/>
</dbReference>
<dbReference type="EMBL" id="HE580276">
    <property type="protein sequence ID" value="CCD26987.1"/>
    <property type="molecule type" value="Genomic_DNA"/>
</dbReference>
<dbReference type="SMART" id="SM00356">
    <property type="entry name" value="ZnF_C3H1"/>
    <property type="match status" value="2"/>
</dbReference>
<dbReference type="eggNOG" id="KOG1677">
    <property type="taxonomic scope" value="Eukaryota"/>
</dbReference>
<dbReference type="Pfam" id="PF00642">
    <property type="entry name" value="zf-CCCH"/>
    <property type="match status" value="2"/>
</dbReference>
<organism evidence="8 9">
    <name type="scientific">Naumovozyma dairenensis (strain ATCC 10597 / BCRC 20456 / CBS 421 / NBRC 0211 / NRRL Y-12639)</name>
    <name type="common">Saccharomyces dairenensis</name>
    <dbReference type="NCBI Taxonomy" id="1071378"/>
    <lineage>
        <taxon>Eukaryota</taxon>
        <taxon>Fungi</taxon>
        <taxon>Dikarya</taxon>
        <taxon>Ascomycota</taxon>
        <taxon>Saccharomycotina</taxon>
        <taxon>Saccharomycetes</taxon>
        <taxon>Saccharomycetales</taxon>
        <taxon>Saccharomycetaceae</taxon>
        <taxon>Naumovozyma</taxon>
    </lineage>
</organism>
<feature type="domain" description="C3H1-type" evidence="7">
    <location>
        <begin position="325"/>
        <end position="353"/>
    </location>
</feature>
<evidence type="ECO:0000256" key="4">
    <source>
        <dbReference type="ARBA" id="ARBA00022833"/>
    </source>
</evidence>
<sequence>MLYSDINNHYLTTNQKQQSTNRVQEPELERRNQQTPSTFQQPNYNVLSDTTTSHNNLSAYPNMEEGYDSKLKEIEDYYTKTLLNDNEEDINAYSAQLNENNRSATGNESNSFHLHYPQQRQVDHRNMIKMESISSPAPLQTSGSSSLFKSFLTTNNQESIYHPLQHTKPLHDKKLEVEINSNFVPVSSTTSTNLSSTTEHLQKLSITQPPSSSIFNQQLLKPTTTPLYAENNMDSMHSDIDMTNLLPQSTKPLSSSLSRTTVSLSPPPSSQILSPYQQQQQQINKQLYKTELCESFTTKGTCKYGNKCQFAHGLHELKLKQRSNNFRTKPCVNWAKLGYCPYGKRCCFKHGDDRDIQLYVKAGALVSNMNTNSSNDENDESTRSSSMQQNTSYYKPKNLHASVKELQRITW</sequence>
<evidence type="ECO:0000313" key="9">
    <source>
        <dbReference type="Proteomes" id="UP000000689"/>
    </source>
</evidence>
<dbReference type="KEGG" id="ndi:NDAI_0J00950"/>
<feature type="compositionally biased region" description="Polar residues" evidence="6">
    <location>
        <begin position="33"/>
        <end position="45"/>
    </location>
</feature>
<dbReference type="PANTHER" id="PTHR12547:SF18">
    <property type="entry name" value="PROTEIN TIS11"/>
    <property type="match status" value="1"/>
</dbReference>
<gene>
    <name evidence="8" type="primary">NDAI0J00950</name>
    <name evidence="8" type="ordered locus">NDAI_0J00950</name>
</gene>
<evidence type="ECO:0000313" key="8">
    <source>
        <dbReference type="EMBL" id="CCD26987.1"/>
    </source>
</evidence>
<dbReference type="FunFam" id="4.10.1000.10:FF:000018">
    <property type="entry name" value="Zinc finger protein"/>
    <property type="match status" value="1"/>
</dbReference>
<feature type="region of interest" description="Disordered" evidence="6">
    <location>
        <begin position="1"/>
        <end position="45"/>
    </location>
</feature>
<dbReference type="RefSeq" id="XP_003672230.1">
    <property type="nucleotide sequence ID" value="XM_003672182.1"/>
</dbReference>
<keyword evidence="1 5" id="KW-0479">Metal-binding</keyword>
<feature type="zinc finger region" description="C3H1-type" evidence="5">
    <location>
        <begin position="325"/>
        <end position="353"/>
    </location>
</feature>
<dbReference type="OMA" id="KQRSNNF"/>
<evidence type="ECO:0000259" key="7">
    <source>
        <dbReference type="PROSITE" id="PS50103"/>
    </source>
</evidence>
<protein>
    <recommendedName>
        <fullName evidence="7">C3H1-type domain-containing protein</fullName>
    </recommendedName>
</protein>
<feature type="compositionally biased region" description="Low complexity" evidence="6">
    <location>
        <begin position="252"/>
        <end position="271"/>
    </location>
</feature>
<feature type="domain" description="C3H1-type" evidence="7">
    <location>
        <begin position="287"/>
        <end position="315"/>
    </location>
</feature>
<feature type="zinc finger region" description="C3H1-type" evidence="5">
    <location>
        <begin position="287"/>
        <end position="315"/>
    </location>
</feature>
<dbReference type="GO" id="GO:0003729">
    <property type="term" value="F:mRNA binding"/>
    <property type="evidence" value="ECO:0007669"/>
    <property type="project" value="InterPro"/>
</dbReference>
<dbReference type="HOGENOM" id="CLU_060370_0_0_1"/>
<evidence type="ECO:0000256" key="5">
    <source>
        <dbReference type="PROSITE-ProRule" id="PRU00723"/>
    </source>
</evidence>
<keyword evidence="9" id="KW-1185">Reference proteome</keyword>
<evidence type="ECO:0000256" key="1">
    <source>
        <dbReference type="ARBA" id="ARBA00022723"/>
    </source>
</evidence>
<name>G0WGQ9_NAUDC</name>
<keyword evidence="4 5" id="KW-0862">Zinc</keyword>
<dbReference type="GO" id="GO:0008270">
    <property type="term" value="F:zinc ion binding"/>
    <property type="evidence" value="ECO:0007669"/>
    <property type="project" value="UniProtKB-KW"/>
</dbReference>
<dbReference type="OrthoDB" id="410307at2759"/>
<accession>G0WGQ9</accession>
<feature type="compositionally biased region" description="Polar residues" evidence="6">
    <location>
        <begin position="1"/>
        <end position="23"/>
    </location>
</feature>
<dbReference type="AlphaFoldDB" id="G0WGQ9"/>
<keyword evidence="3 5" id="KW-0863">Zinc-finger</keyword>
<dbReference type="InterPro" id="IPR000571">
    <property type="entry name" value="Znf_CCCH"/>
</dbReference>
<evidence type="ECO:0000256" key="3">
    <source>
        <dbReference type="ARBA" id="ARBA00022771"/>
    </source>
</evidence>
<dbReference type="Proteomes" id="UP000000689">
    <property type="component" value="Chromosome 10"/>
</dbReference>
<proteinExistence type="predicted"/>
<dbReference type="SUPFAM" id="SSF90229">
    <property type="entry name" value="CCCH zinc finger"/>
    <property type="match status" value="2"/>
</dbReference>